<reference evidence="4 5" key="1">
    <citation type="submission" date="2019-01" db="EMBL/GenBank/DDBJ databases">
        <title>Sequencing of cultivated peanut Arachis hypogaea provides insights into genome evolution and oil improvement.</title>
        <authorList>
            <person name="Chen X."/>
        </authorList>
    </citation>
    <scope>NUCLEOTIDE SEQUENCE [LARGE SCALE GENOMIC DNA]</scope>
    <source>
        <strain evidence="5">cv. Fuhuasheng</strain>
        <tissue evidence="4">Leaves</tissue>
    </source>
</reference>
<evidence type="ECO:0000256" key="2">
    <source>
        <dbReference type="SAM" id="MobiDB-lite"/>
    </source>
</evidence>
<evidence type="ECO:0000256" key="1">
    <source>
        <dbReference type="ARBA" id="ARBA00022631"/>
    </source>
</evidence>
<protein>
    <recommendedName>
        <fullName evidence="3">Oxo-4-hydroxy-4-carboxy-5-ureidoimidazoline decarboxylase domain-containing protein</fullName>
    </recommendedName>
</protein>
<proteinExistence type="predicted"/>
<name>A0A445CRY1_ARAHY</name>
<dbReference type="Gene3D" id="1.10.3330.10">
    <property type="entry name" value="Oxo-4-hydroxy-4-carboxy-5-ureidoimidazoline decarboxylase"/>
    <property type="match status" value="1"/>
</dbReference>
<gene>
    <name evidence="4" type="ORF">Ahy_A06g028842</name>
</gene>
<dbReference type="STRING" id="3818.A0A445CRY1"/>
<dbReference type="InterPro" id="IPR004252">
    <property type="entry name" value="Probable_transposase_24"/>
</dbReference>
<dbReference type="PANTHER" id="PTHR33144">
    <property type="entry name" value="OS10G0409366 PROTEIN-RELATED"/>
    <property type="match status" value="1"/>
</dbReference>
<accession>A0A445CRY1</accession>
<dbReference type="Pfam" id="PF03004">
    <property type="entry name" value="Transposase_24"/>
    <property type="match status" value="1"/>
</dbReference>
<organism evidence="4 5">
    <name type="scientific">Arachis hypogaea</name>
    <name type="common">Peanut</name>
    <dbReference type="NCBI Taxonomy" id="3818"/>
    <lineage>
        <taxon>Eukaryota</taxon>
        <taxon>Viridiplantae</taxon>
        <taxon>Streptophyta</taxon>
        <taxon>Embryophyta</taxon>
        <taxon>Tracheophyta</taxon>
        <taxon>Spermatophyta</taxon>
        <taxon>Magnoliopsida</taxon>
        <taxon>eudicotyledons</taxon>
        <taxon>Gunneridae</taxon>
        <taxon>Pentapetalae</taxon>
        <taxon>rosids</taxon>
        <taxon>fabids</taxon>
        <taxon>Fabales</taxon>
        <taxon>Fabaceae</taxon>
        <taxon>Papilionoideae</taxon>
        <taxon>50 kb inversion clade</taxon>
        <taxon>dalbergioids sensu lato</taxon>
        <taxon>Dalbergieae</taxon>
        <taxon>Pterocarpus clade</taxon>
        <taxon>Arachis</taxon>
    </lineage>
</organism>
<dbReference type="Pfam" id="PF09349">
    <property type="entry name" value="OHCU_decarbox"/>
    <property type="match status" value="1"/>
</dbReference>
<evidence type="ECO:0000313" key="4">
    <source>
        <dbReference type="EMBL" id="RYR53644.1"/>
    </source>
</evidence>
<keyword evidence="1" id="KW-0659">Purine metabolism</keyword>
<dbReference type="SUPFAM" id="SSF158694">
    <property type="entry name" value="UraD-Like"/>
    <property type="match status" value="1"/>
</dbReference>
<feature type="region of interest" description="Disordered" evidence="2">
    <location>
        <begin position="706"/>
        <end position="727"/>
    </location>
</feature>
<dbReference type="EMBL" id="SDMP01000006">
    <property type="protein sequence ID" value="RYR53644.1"/>
    <property type="molecule type" value="Genomic_DNA"/>
</dbReference>
<dbReference type="InterPro" id="IPR018020">
    <property type="entry name" value="OHCU_decarboxylase"/>
</dbReference>
<evidence type="ECO:0000313" key="5">
    <source>
        <dbReference type="Proteomes" id="UP000289738"/>
    </source>
</evidence>
<dbReference type="GO" id="GO:0006144">
    <property type="term" value="P:purine nucleobase metabolic process"/>
    <property type="evidence" value="ECO:0007669"/>
    <property type="project" value="UniProtKB-KW"/>
</dbReference>
<feature type="region of interest" description="Disordered" evidence="2">
    <location>
        <begin position="1"/>
        <end position="34"/>
    </location>
</feature>
<feature type="domain" description="Oxo-4-hydroxy-4-carboxy-5-ureidoimidazoline decarboxylase" evidence="3">
    <location>
        <begin position="205"/>
        <end position="311"/>
    </location>
</feature>
<keyword evidence="5" id="KW-1185">Reference proteome</keyword>
<dbReference type="PANTHER" id="PTHR33144:SF45">
    <property type="entry name" value="TRANSPOSASE TNP1_EN_SPM-LIKE DOMAIN-CONTAINING PROTEIN"/>
    <property type="match status" value="1"/>
</dbReference>
<dbReference type="AlphaFoldDB" id="A0A445CRY1"/>
<dbReference type="Proteomes" id="UP000289738">
    <property type="component" value="Chromosome A06"/>
</dbReference>
<dbReference type="InterPro" id="IPR036778">
    <property type="entry name" value="OHCU_decarboxylase_sf"/>
</dbReference>
<evidence type="ECO:0000259" key="3">
    <source>
        <dbReference type="Pfam" id="PF09349"/>
    </source>
</evidence>
<feature type="compositionally biased region" description="Low complexity" evidence="2">
    <location>
        <begin position="1"/>
        <end position="13"/>
    </location>
</feature>
<sequence length="727" mass="81451">MAAANPFPAADDFTLNRVPTIDNSRNPPKGECKARVSGLHTPSCPTLSPLTRVAFDLSFSPCFPPFPESDPSALLRANPCRHSSPVPITAASHFPSPKGPSPINFVDLPSVSSTHSSAAVGRHSPPPPPRELHLHLRHMEEDQYHQYIGAAFALAWLTKLRSICRAASSISLKEAYLLQFILWHWTHRKLEENDLFLCASSFFFIHSMQEASPFSSLDHATAFARDLWFNKSPISSWLDAFSAHRHIGEAISRAPNELISEPNQFGAKYRKKFGFEFLTTTNRGHSNKILEEVKARCDNNLIVELDIASREKFILIERGLTKLWERLSREKIQEDTDETGEVVQDSMEEEVGHSNSSDEVASTGPTAAMINYDLNKTPEENESIGVHVMPRKAKYTKEVDSFEEHIDGMLAASDAEKRKGRKTTEFWNVELIDSNGIVKQAKMSVKEAMERSLNGSKVILRFNDELQAVGDGAGMLSGILGALGSDYSKFPICEKSWAKVQGKDTVYNDCIKVGHYSSQEMFYFQNLDNRPAGIPREHWKWFIDYRNDPATKAKCKQNALNRKKQLYTHTGGSKSLARTREEEEKIIEIEQLDESIRILSENDSLAQALGKEHPGRVRGIGHGPTLSQLFRPSSQPSVDRAQVEEAQRMLCELQTKVTTEKLKRKAMEDELAAEKTKRQAMEDGLAAEKTKRQAIESVLSYLVQQQGGELPPDIPARMNSLDEHGGN</sequence>
<comment type="caution">
    <text evidence="4">The sequence shown here is derived from an EMBL/GenBank/DDBJ whole genome shotgun (WGS) entry which is preliminary data.</text>
</comment>